<sequence>MKKMRFFLKGRFICSLIILLIACERENLPGTRAYQDEFTREFLQSPEEIEEGFYQFKSKTEGYTMWFPKDAKVSEAGFESNQDVFETFSFGEQVKKENLSFYYKITYNQNVLTDDSEIYLESLSSYAGFDGNYETF</sequence>
<dbReference type="PROSITE" id="PS51257">
    <property type="entry name" value="PROKAR_LIPOPROTEIN"/>
    <property type="match status" value="1"/>
</dbReference>
<dbReference type="RefSeq" id="WP_307479273.1">
    <property type="nucleotide sequence ID" value="NZ_JAUSUB010000037.1"/>
</dbReference>
<comment type="caution">
    <text evidence="1">The sequence shown here is derived from an EMBL/GenBank/DDBJ whole genome shotgun (WGS) entry which is preliminary data.</text>
</comment>
<dbReference type="Proteomes" id="UP001238088">
    <property type="component" value="Unassembled WGS sequence"/>
</dbReference>
<dbReference type="EMBL" id="JAUSUB010000037">
    <property type="protein sequence ID" value="MDQ0273320.1"/>
    <property type="molecule type" value="Genomic_DNA"/>
</dbReference>
<protein>
    <recommendedName>
        <fullName evidence="3">Lipoprotein</fullName>
    </recommendedName>
</protein>
<organism evidence="1 2">
    <name type="scientific">Cytobacillus purgationiresistens</name>
    <dbReference type="NCBI Taxonomy" id="863449"/>
    <lineage>
        <taxon>Bacteria</taxon>
        <taxon>Bacillati</taxon>
        <taxon>Bacillota</taxon>
        <taxon>Bacilli</taxon>
        <taxon>Bacillales</taxon>
        <taxon>Bacillaceae</taxon>
        <taxon>Cytobacillus</taxon>
    </lineage>
</organism>
<keyword evidence="2" id="KW-1185">Reference proteome</keyword>
<gene>
    <name evidence="1" type="ORF">J2S17_005252</name>
</gene>
<name>A0ABU0ATF4_9BACI</name>
<accession>A0ABU0ATF4</accession>
<proteinExistence type="predicted"/>
<evidence type="ECO:0000313" key="2">
    <source>
        <dbReference type="Proteomes" id="UP001238088"/>
    </source>
</evidence>
<evidence type="ECO:0008006" key="3">
    <source>
        <dbReference type="Google" id="ProtNLM"/>
    </source>
</evidence>
<evidence type="ECO:0000313" key="1">
    <source>
        <dbReference type="EMBL" id="MDQ0273320.1"/>
    </source>
</evidence>
<reference evidence="1 2" key="1">
    <citation type="submission" date="2023-07" db="EMBL/GenBank/DDBJ databases">
        <title>Genomic Encyclopedia of Type Strains, Phase IV (KMG-IV): sequencing the most valuable type-strain genomes for metagenomic binning, comparative biology and taxonomic classification.</title>
        <authorList>
            <person name="Goeker M."/>
        </authorList>
    </citation>
    <scope>NUCLEOTIDE SEQUENCE [LARGE SCALE GENOMIC DNA]</scope>
    <source>
        <strain evidence="1 2">DSM 23494</strain>
    </source>
</reference>